<evidence type="ECO:0000313" key="2">
    <source>
        <dbReference type="EMBL" id="PIL25216.1"/>
    </source>
</evidence>
<evidence type="ECO:0000256" key="1">
    <source>
        <dbReference type="SAM" id="MobiDB-lite"/>
    </source>
</evidence>
<feature type="compositionally biased region" description="Basic and acidic residues" evidence="1">
    <location>
        <begin position="82"/>
        <end position="105"/>
    </location>
</feature>
<reference evidence="2 3" key="1">
    <citation type="journal article" date="2015" name="Sci. Rep.">
        <title>Chromosome-level genome map provides insights into diverse defense mechanisms in the medicinal fungus Ganoderma sinense.</title>
        <authorList>
            <person name="Zhu Y."/>
            <person name="Xu J."/>
            <person name="Sun C."/>
            <person name="Zhou S."/>
            <person name="Xu H."/>
            <person name="Nelson D.R."/>
            <person name="Qian J."/>
            <person name="Song J."/>
            <person name="Luo H."/>
            <person name="Xiang L."/>
            <person name="Li Y."/>
            <person name="Xu Z."/>
            <person name="Ji A."/>
            <person name="Wang L."/>
            <person name="Lu S."/>
            <person name="Hayward A."/>
            <person name="Sun W."/>
            <person name="Li X."/>
            <person name="Schwartz D.C."/>
            <person name="Wang Y."/>
            <person name="Chen S."/>
        </authorList>
    </citation>
    <scope>NUCLEOTIDE SEQUENCE [LARGE SCALE GENOMIC DNA]</scope>
    <source>
        <strain evidence="2 3">ZZ0214-1</strain>
    </source>
</reference>
<feature type="region of interest" description="Disordered" evidence="1">
    <location>
        <begin position="82"/>
        <end position="117"/>
    </location>
</feature>
<protein>
    <submittedName>
        <fullName evidence="2">Uncharacterized protein</fullName>
    </submittedName>
</protein>
<accession>A0A2G8RUM2</accession>
<dbReference type="EMBL" id="AYKW01000056">
    <property type="protein sequence ID" value="PIL25216.1"/>
    <property type="molecule type" value="Genomic_DNA"/>
</dbReference>
<evidence type="ECO:0000313" key="3">
    <source>
        <dbReference type="Proteomes" id="UP000230002"/>
    </source>
</evidence>
<comment type="caution">
    <text evidence="2">The sequence shown here is derived from an EMBL/GenBank/DDBJ whole genome shotgun (WGS) entry which is preliminary data.</text>
</comment>
<dbReference type="AlphaFoldDB" id="A0A2G8RUM2"/>
<name>A0A2G8RUM2_9APHY</name>
<organism evidence="2 3">
    <name type="scientific">Ganoderma sinense ZZ0214-1</name>
    <dbReference type="NCBI Taxonomy" id="1077348"/>
    <lineage>
        <taxon>Eukaryota</taxon>
        <taxon>Fungi</taxon>
        <taxon>Dikarya</taxon>
        <taxon>Basidiomycota</taxon>
        <taxon>Agaricomycotina</taxon>
        <taxon>Agaricomycetes</taxon>
        <taxon>Polyporales</taxon>
        <taxon>Polyporaceae</taxon>
        <taxon>Ganoderma</taxon>
    </lineage>
</organism>
<dbReference type="Proteomes" id="UP000230002">
    <property type="component" value="Unassembled WGS sequence"/>
</dbReference>
<feature type="compositionally biased region" description="Basic residues" evidence="1">
    <location>
        <begin position="106"/>
        <end position="117"/>
    </location>
</feature>
<feature type="region of interest" description="Disordered" evidence="1">
    <location>
        <begin position="17"/>
        <end position="42"/>
    </location>
</feature>
<keyword evidence="3" id="KW-1185">Reference proteome</keyword>
<sequence length="117" mass="13002">MIRTCIPAILLGVQTPHYGRPEDDGTSGGGDGGIRRNRWPGTIGTMRNQGVYVRGDPGATVFKQVACESINNIRSYSIRRAGGERGDMLESSAGRDKEEREENRKQHARTPHFCCRR</sequence>
<gene>
    <name evidence="2" type="ORF">GSI_13105</name>
</gene>
<proteinExistence type="predicted"/>